<feature type="region of interest" description="Disordered" evidence="1">
    <location>
        <begin position="1"/>
        <end position="89"/>
    </location>
</feature>
<evidence type="ECO:0000256" key="1">
    <source>
        <dbReference type="SAM" id="MobiDB-lite"/>
    </source>
</evidence>
<dbReference type="EMBL" id="JBANRG010000047">
    <property type="protein sequence ID" value="KAK7445443.1"/>
    <property type="molecule type" value="Genomic_DNA"/>
</dbReference>
<protein>
    <submittedName>
        <fullName evidence="2">Uncharacterized protein</fullName>
    </submittedName>
</protein>
<reference evidence="2 3" key="1">
    <citation type="submission" date="2024-01" db="EMBL/GenBank/DDBJ databases">
        <title>A draft genome for the cacao thread blight pathogen Marasmiellus scandens.</title>
        <authorList>
            <person name="Baruah I.K."/>
            <person name="Leung J."/>
            <person name="Bukari Y."/>
            <person name="Amoako-Attah I."/>
            <person name="Meinhardt L.W."/>
            <person name="Bailey B.A."/>
            <person name="Cohen S.P."/>
        </authorList>
    </citation>
    <scope>NUCLEOTIDE SEQUENCE [LARGE SCALE GENOMIC DNA]</scope>
    <source>
        <strain evidence="2 3">GH-19</strain>
    </source>
</reference>
<feature type="compositionally biased region" description="Basic and acidic residues" evidence="1">
    <location>
        <begin position="64"/>
        <end position="76"/>
    </location>
</feature>
<gene>
    <name evidence="2" type="ORF">VKT23_014862</name>
</gene>
<evidence type="ECO:0000313" key="2">
    <source>
        <dbReference type="EMBL" id="KAK7445443.1"/>
    </source>
</evidence>
<proteinExistence type="predicted"/>
<organism evidence="2 3">
    <name type="scientific">Marasmiellus scandens</name>
    <dbReference type="NCBI Taxonomy" id="2682957"/>
    <lineage>
        <taxon>Eukaryota</taxon>
        <taxon>Fungi</taxon>
        <taxon>Dikarya</taxon>
        <taxon>Basidiomycota</taxon>
        <taxon>Agaricomycotina</taxon>
        <taxon>Agaricomycetes</taxon>
        <taxon>Agaricomycetidae</taxon>
        <taxon>Agaricales</taxon>
        <taxon>Marasmiineae</taxon>
        <taxon>Omphalotaceae</taxon>
        <taxon>Marasmiellus</taxon>
    </lineage>
</organism>
<accession>A0ABR1IZP3</accession>
<comment type="caution">
    <text evidence="2">The sequence shown here is derived from an EMBL/GenBank/DDBJ whole genome shotgun (WGS) entry which is preliminary data.</text>
</comment>
<evidence type="ECO:0000313" key="3">
    <source>
        <dbReference type="Proteomes" id="UP001498398"/>
    </source>
</evidence>
<feature type="compositionally biased region" description="Low complexity" evidence="1">
    <location>
        <begin position="13"/>
        <end position="44"/>
    </location>
</feature>
<sequence length="89" mass="9634">MLPQNFDPHANYPWTSYASPSPSSSPASTPTGAPPRHSQGQSMPMPSPSRQPPATQPIFVPFRQDAHSPDLNDILRKKPTSSPPQSTSK</sequence>
<name>A0ABR1IZP3_9AGAR</name>
<keyword evidence="3" id="KW-1185">Reference proteome</keyword>
<feature type="compositionally biased region" description="Pro residues" evidence="1">
    <location>
        <begin position="45"/>
        <end position="55"/>
    </location>
</feature>
<dbReference type="Proteomes" id="UP001498398">
    <property type="component" value="Unassembled WGS sequence"/>
</dbReference>